<dbReference type="InterPro" id="IPR011604">
    <property type="entry name" value="PDDEXK-like_dom_sf"/>
</dbReference>
<evidence type="ECO:0000256" key="12">
    <source>
        <dbReference type="ARBA" id="ARBA00048988"/>
    </source>
</evidence>
<evidence type="ECO:0000259" key="16">
    <source>
        <dbReference type="PROSITE" id="PS51217"/>
    </source>
</evidence>
<dbReference type="InterPro" id="IPR014016">
    <property type="entry name" value="UvrD-like_ATP-bd"/>
</dbReference>
<feature type="binding site" evidence="14">
    <location>
        <begin position="24"/>
        <end position="31"/>
    </location>
    <ligand>
        <name>ATP</name>
        <dbReference type="ChEBI" id="CHEBI:30616"/>
    </ligand>
</feature>
<dbReference type="InterPro" id="IPR027417">
    <property type="entry name" value="P-loop_NTPase"/>
</dbReference>
<comment type="subunit">
    <text evidence="13">Heterodimer of AddA and AddB/RexB.</text>
</comment>
<feature type="domain" description="UvrD-like helicase C-terminal" evidence="16">
    <location>
        <begin position="473"/>
        <end position="780"/>
    </location>
</feature>
<keyword evidence="2 13" id="KW-0547">Nucleotide-binding</keyword>
<dbReference type="GO" id="GO:0043138">
    <property type="term" value="F:3'-5' DNA helicase activity"/>
    <property type="evidence" value="ECO:0007669"/>
    <property type="project" value="UniProtKB-UniRule"/>
</dbReference>
<dbReference type="AlphaFoldDB" id="A0A9D1RB72"/>
<dbReference type="Gene3D" id="1.10.486.10">
    <property type="entry name" value="PCRA, domain 4"/>
    <property type="match status" value="1"/>
</dbReference>
<dbReference type="PROSITE" id="PS51198">
    <property type="entry name" value="UVRD_HELICASE_ATP_BIND"/>
    <property type="match status" value="1"/>
</dbReference>
<keyword evidence="5 13" id="KW-0347">Helicase</keyword>
<evidence type="ECO:0000256" key="10">
    <source>
        <dbReference type="ARBA" id="ARBA00023235"/>
    </source>
</evidence>
<dbReference type="Pfam" id="PF13361">
    <property type="entry name" value="UvrD_C"/>
    <property type="match status" value="1"/>
</dbReference>
<feature type="domain" description="UvrD-like helicase ATP-binding" evidence="15">
    <location>
        <begin position="3"/>
        <end position="472"/>
    </location>
</feature>
<comment type="catalytic activity">
    <reaction evidence="11 13">
        <text>Couples ATP hydrolysis with the unwinding of duplex DNA by translocating in the 3'-5' direction.</text>
        <dbReference type="EC" id="5.6.2.4"/>
    </reaction>
</comment>
<comment type="function">
    <text evidence="13">The heterodimer acts as both an ATP-dependent DNA helicase and an ATP-dependent, dual-direction single-stranded exonuclease. Recognizes the chi site generating a DNA molecule suitable for the initiation of homologous recombination. The AddA nuclease domain is required for chi fragment generation; this subunit has the helicase and 3' -&gt; 5' nuclease activities.</text>
</comment>
<dbReference type="Gene3D" id="3.40.50.300">
    <property type="entry name" value="P-loop containing nucleotide triphosphate hydrolases"/>
    <property type="match status" value="4"/>
</dbReference>
<dbReference type="InterPro" id="IPR011335">
    <property type="entry name" value="Restrct_endonuc-II-like"/>
</dbReference>
<dbReference type="PANTHER" id="PTHR11070">
    <property type="entry name" value="UVRD / RECB / PCRA DNA HELICASE FAMILY MEMBER"/>
    <property type="match status" value="1"/>
</dbReference>
<dbReference type="InterPro" id="IPR000212">
    <property type="entry name" value="DNA_helicase_UvrD/REP"/>
</dbReference>
<keyword evidence="10 13" id="KW-0413">Isomerase</keyword>
<dbReference type="SUPFAM" id="SSF52980">
    <property type="entry name" value="Restriction endonuclease-like"/>
    <property type="match status" value="1"/>
</dbReference>
<keyword evidence="9 13" id="KW-0234">DNA repair</keyword>
<dbReference type="NCBIfam" id="TIGR02785">
    <property type="entry name" value="addA_Gpos"/>
    <property type="match status" value="1"/>
</dbReference>
<dbReference type="Proteomes" id="UP000824263">
    <property type="component" value="Unassembled WGS sequence"/>
</dbReference>
<evidence type="ECO:0000256" key="9">
    <source>
        <dbReference type="ARBA" id="ARBA00023204"/>
    </source>
</evidence>
<evidence type="ECO:0000256" key="2">
    <source>
        <dbReference type="ARBA" id="ARBA00022741"/>
    </source>
</evidence>
<evidence type="ECO:0000256" key="11">
    <source>
        <dbReference type="ARBA" id="ARBA00034617"/>
    </source>
</evidence>
<dbReference type="GO" id="GO:0003690">
    <property type="term" value="F:double-stranded DNA binding"/>
    <property type="evidence" value="ECO:0007669"/>
    <property type="project" value="UniProtKB-UniRule"/>
</dbReference>
<evidence type="ECO:0000313" key="17">
    <source>
        <dbReference type="EMBL" id="HIW84347.1"/>
    </source>
</evidence>
<evidence type="ECO:0000256" key="14">
    <source>
        <dbReference type="PROSITE-ProRule" id="PRU00560"/>
    </source>
</evidence>
<dbReference type="SUPFAM" id="SSF52540">
    <property type="entry name" value="P-loop containing nucleoside triphosphate hydrolases"/>
    <property type="match status" value="1"/>
</dbReference>
<comment type="caution">
    <text evidence="17">The sequence shown here is derived from an EMBL/GenBank/DDBJ whole genome shotgun (WGS) entry which is preliminary data.</text>
</comment>
<dbReference type="GO" id="GO:0008408">
    <property type="term" value="F:3'-5' exonuclease activity"/>
    <property type="evidence" value="ECO:0007669"/>
    <property type="project" value="UniProtKB-UniRule"/>
</dbReference>
<evidence type="ECO:0000259" key="15">
    <source>
        <dbReference type="PROSITE" id="PS51198"/>
    </source>
</evidence>
<reference evidence="17" key="1">
    <citation type="journal article" date="2021" name="PeerJ">
        <title>Extensive microbial diversity within the chicken gut microbiome revealed by metagenomics and culture.</title>
        <authorList>
            <person name="Gilroy R."/>
            <person name="Ravi A."/>
            <person name="Getino M."/>
            <person name="Pursley I."/>
            <person name="Horton D.L."/>
            <person name="Alikhan N.F."/>
            <person name="Baker D."/>
            <person name="Gharbi K."/>
            <person name="Hall N."/>
            <person name="Watson M."/>
            <person name="Adriaenssens E.M."/>
            <person name="Foster-Nyarko E."/>
            <person name="Jarju S."/>
            <person name="Secka A."/>
            <person name="Antonio M."/>
            <person name="Oren A."/>
            <person name="Chaudhuri R.R."/>
            <person name="La Ragione R."/>
            <person name="Hildebrand F."/>
            <person name="Pallen M.J."/>
        </authorList>
    </citation>
    <scope>NUCLEOTIDE SEQUENCE</scope>
    <source>
        <strain evidence="17">ChiSxjej1B13-11762</strain>
    </source>
</reference>
<comment type="similarity">
    <text evidence="13">Belongs to the helicase family. AddA subfamily.</text>
</comment>
<dbReference type="Pfam" id="PF00580">
    <property type="entry name" value="UvrD-helicase"/>
    <property type="match status" value="1"/>
</dbReference>
<dbReference type="EMBL" id="DXGF01000147">
    <property type="protein sequence ID" value="HIW84347.1"/>
    <property type="molecule type" value="Genomic_DNA"/>
</dbReference>
<keyword evidence="7 13" id="KW-0067">ATP-binding</keyword>
<dbReference type="InterPro" id="IPR014017">
    <property type="entry name" value="DNA_helicase_UvrD-like_C"/>
</dbReference>
<evidence type="ECO:0000256" key="13">
    <source>
        <dbReference type="HAMAP-Rule" id="MF_01451"/>
    </source>
</evidence>
<keyword evidence="1 13" id="KW-0540">Nuclease</keyword>
<dbReference type="InterPro" id="IPR014152">
    <property type="entry name" value="AddA"/>
</dbReference>
<evidence type="ECO:0000256" key="7">
    <source>
        <dbReference type="ARBA" id="ARBA00022840"/>
    </source>
</evidence>
<evidence type="ECO:0000256" key="8">
    <source>
        <dbReference type="ARBA" id="ARBA00023125"/>
    </source>
</evidence>
<comment type="catalytic activity">
    <reaction evidence="12 13">
        <text>ATP + H2O = ADP + phosphate + H(+)</text>
        <dbReference type="Rhea" id="RHEA:13065"/>
        <dbReference type="ChEBI" id="CHEBI:15377"/>
        <dbReference type="ChEBI" id="CHEBI:15378"/>
        <dbReference type="ChEBI" id="CHEBI:30616"/>
        <dbReference type="ChEBI" id="CHEBI:43474"/>
        <dbReference type="ChEBI" id="CHEBI:456216"/>
        <dbReference type="EC" id="5.6.2.4"/>
    </reaction>
</comment>
<evidence type="ECO:0000256" key="3">
    <source>
        <dbReference type="ARBA" id="ARBA00022763"/>
    </source>
</evidence>
<dbReference type="FunFam" id="3.40.50.300:FF:001236">
    <property type="entry name" value="ATP-dependent helicase/nuclease subunit A"/>
    <property type="match status" value="1"/>
</dbReference>
<dbReference type="GO" id="GO:0033202">
    <property type="term" value="C:DNA helicase complex"/>
    <property type="evidence" value="ECO:0007669"/>
    <property type="project" value="TreeGrafter"/>
</dbReference>
<dbReference type="GO" id="GO:0005829">
    <property type="term" value="C:cytosol"/>
    <property type="evidence" value="ECO:0007669"/>
    <property type="project" value="TreeGrafter"/>
</dbReference>
<organism evidence="17 18">
    <name type="scientific">Candidatus Dorea gallistercoris</name>
    <dbReference type="NCBI Taxonomy" id="2838542"/>
    <lineage>
        <taxon>Bacteria</taxon>
        <taxon>Bacillati</taxon>
        <taxon>Bacillota</taxon>
        <taxon>Clostridia</taxon>
        <taxon>Lachnospirales</taxon>
        <taxon>Lachnospiraceae</taxon>
        <taxon>Dorea</taxon>
    </lineage>
</organism>
<dbReference type="PANTHER" id="PTHR11070:SF48">
    <property type="entry name" value="ATP-DEPENDENT HELICASE_NUCLEASE SUBUNIT A"/>
    <property type="match status" value="1"/>
</dbReference>
<dbReference type="Gene3D" id="3.90.320.10">
    <property type="match status" value="1"/>
</dbReference>
<dbReference type="EC" id="5.6.2.4" evidence="13"/>
<evidence type="ECO:0000313" key="18">
    <source>
        <dbReference type="Proteomes" id="UP000824263"/>
    </source>
</evidence>
<evidence type="ECO:0000256" key="1">
    <source>
        <dbReference type="ARBA" id="ARBA00022722"/>
    </source>
</evidence>
<accession>A0A9D1RB72</accession>
<evidence type="ECO:0000256" key="5">
    <source>
        <dbReference type="ARBA" id="ARBA00022806"/>
    </source>
</evidence>
<dbReference type="InterPro" id="IPR038726">
    <property type="entry name" value="PDDEXK_AddAB-type"/>
</dbReference>
<comment type="cofactor">
    <cofactor evidence="13">
        <name>Mg(2+)</name>
        <dbReference type="ChEBI" id="CHEBI:18420"/>
    </cofactor>
</comment>
<keyword evidence="6 13" id="KW-0269">Exonuclease</keyword>
<protein>
    <recommendedName>
        <fullName evidence="13">ATP-dependent helicase/nuclease subunit A</fullName>
        <ecNumber evidence="13">3.1.-.-</ecNumber>
        <ecNumber evidence="13">5.6.2.4</ecNumber>
    </recommendedName>
    <alternativeName>
        <fullName evidence="13">ATP-dependent helicase/nuclease AddA</fullName>
    </alternativeName>
    <alternativeName>
        <fullName evidence="13">DNA 3'-5' helicase AddA</fullName>
    </alternativeName>
</protein>
<keyword evidence="4 13" id="KW-0378">Hydrolase</keyword>
<keyword evidence="3 13" id="KW-0227">DNA damage</keyword>
<gene>
    <name evidence="13 17" type="primary">addA</name>
    <name evidence="17" type="ORF">H9873_08490</name>
</gene>
<proteinExistence type="inferred from homology"/>
<keyword evidence="8 13" id="KW-0238">DNA-binding</keyword>
<dbReference type="GO" id="GO:0005524">
    <property type="term" value="F:ATP binding"/>
    <property type="evidence" value="ECO:0007669"/>
    <property type="project" value="UniProtKB-UniRule"/>
</dbReference>
<sequence>MGVQWTEEQQKVIDLRDRNILVSAAAGSGKTAVLVERIITMLTDPDHPLDVDRLLVVTFTEAAAAEMKERIRAAIEKKLAEDPEQEHLKRQATLIHSAQITTIHSFCLSVVRDHFHVIDLDPGFRIGEEGELKLLEREVLGELLEEQYEEGEDRFLDFASAYGNGRSDKKLEDLILKIYEFSRSYPEADAWLERCVSAYQVETLEELEESGYIRLLMEHAKKNLLDAEAFLEQGIRICREPDGPAVYEEILLDDQKTVRELLEKERYVEMCGEMRDLSWMRLKACRDKTVSEARILQVKEIREEVKEMVKDLASQYFYEEPEGILEDLKLCRPYMEELARLTKRFADKYEEKKQSRNLIDFSDMEQYALRILTSVEEGKRVPSDTAGEYQRQFYEIMIDEYQDSNLIQEAILTSISGIAQGRYNIFMVGDVKQSIYRFRLSRPELFMEKFDTYDLEDGPRQRIDLHKNFRSRGQVLDSVNYLFRKLMRRELGGITYDDKAALYAGAAYPEGEGFDTEVLLIAAEHTQPGPRELEARAIAGEIRRLLAAQKVTDRESGKLRPARYGDMVILTRSIRGFAEVFAEVLAKEGIPVHVGTREGYFSAREVGLVLDYLRVLDNRQQDIPLTAVLASPIGGLGGEELARIRSAYPDLPFCQAAERYRREGEDQEVRRKLMRCLGTMDRLRRLVPYTPMHELLQRVLGDTGYGTYAAAMPGGIQKKANLEMLEEKARAFESTSYKGLFHFIRYIEQLEKYDVDYGEANIEDENSDAVRIMTIHKSKGLEFPIVFVAGMGKRFNMQDARSSVVIHPDLGIGLEAIDLDSRTKSPSLVKKVIQKEEALDSLAEELRVLYVAYTRAREKLILTGTLPKAAEKVEASGSLGTGGDGALPFGRLSRAVTYWDWLLPALADLPETIPIRFRLLDLEAITESEVWQETADTLKRNALEHWDTSRVYEPDVRERLERQFSYQYPYARVGERKLKFTVSELKKRVHLMEEQRTEAKDLGEVLYEEPEVIPLIPRFLEEKEELTGASRGTAYHRVMELLDLGRSYSRGELEQELWRFLEEGKLSEEMAACIRTEDVEKVLESPVGQRLRASAARKLLWKEQPFVLGLSAREIYPDEQEEELVLVQGIIDVYFEEEDGLVVLDYKTDQVKALEELTEKYHAQLEYYAKALEQLTGKKVKEKIIYSFTLGTETLV</sequence>
<evidence type="ECO:0000256" key="4">
    <source>
        <dbReference type="ARBA" id="ARBA00022801"/>
    </source>
</evidence>
<dbReference type="EC" id="3.1.-.-" evidence="13"/>
<dbReference type="GO" id="GO:0000724">
    <property type="term" value="P:double-strand break repair via homologous recombination"/>
    <property type="evidence" value="ECO:0007669"/>
    <property type="project" value="UniProtKB-UniRule"/>
</dbReference>
<dbReference type="PROSITE" id="PS51217">
    <property type="entry name" value="UVRD_HELICASE_CTER"/>
    <property type="match status" value="1"/>
</dbReference>
<name>A0A9D1RB72_9FIRM</name>
<evidence type="ECO:0000256" key="6">
    <source>
        <dbReference type="ARBA" id="ARBA00022839"/>
    </source>
</evidence>
<dbReference type="HAMAP" id="MF_01451">
    <property type="entry name" value="AddA"/>
    <property type="match status" value="1"/>
</dbReference>
<reference evidence="17" key="2">
    <citation type="submission" date="2021-04" db="EMBL/GenBank/DDBJ databases">
        <authorList>
            <person name="Gilroy R."/>
        </authorList>
    </citation>
    <scope>NUCLEOTIDE SEQUENCE</scope>
    <source>
        <strain evidence="17">ChiSxjej1B13-11762</strain>
    </source>
</reference>
<dbReference type="Pfam" id="PF12705">
    <property type="entry name" value="PDDEXK_1"/>
    <property type="match status" value="1"/>
</dbReference>